<evidence type="ECO:0000313" key="3">
    <source>
        <dbReference type="Proteomes" id="UP000286701"/>
    </source>
</evidence>
<dbReference type="OrthoDB" id="9804907at2"/>
<dbReference type="Gene3D" id="3.10.180.10">
    <property type="entry name" value="2,3-Dihydroxybiphenyl 1,2-Dioxygenase, domain 1"/>
    <property type="match status" value="1"/>
</dbReference>
<name>A0A444MNU2_9SPHI</name>
<dbReference type="InterPro" id="IPR029068">
    <property type="entry name" value="Glyas_Bleomycin-R_OHBP_Dase"/>
</dbReference>
<dbReference type="SUPFAM" id="SSF54593">
    <property type="entry name" value="Glyoxalase/Bleomycin resistance protein/Dihydroxybiphenyl dioxygenase"/>
    <property type="match status" value="1"/>
</dbReference>
<comment type="caution">
    <text evidence="2">The sequence shown here is derived from an EMBL/GenBank/DDBJ whole genome shotgun (WGS) entry which is preliminary data.</text>
</comment>
<evidence type="ECO:0000313" key="2">
    <source>
        <dbReference type="EMBL" id="RWY52286.1"/>
    </source>
</evidence>
<accession>A0A444MNU2</accession>
<gene>
    <name evidence="2" type="ORF">EPL05_10230</name>
</gene>
<dbReference type="Proteomes" id="UP000286701">
    <property type="component" value="Unassembled WGS sequence"/>
</dbReference>
<keyword evidence="3" id="KW-1185">Reference proteome</keyword>
<sequence>MLKDSKTFGSFSVNDIEKAEQFYREALGLSVEMNEKMGNILTVKTGSGHFIIYPKPNHAPATFTVHNFLVKNIDKAVAGLKEKGVPFESYDSEYLKTDENNISRGDGGERGPSIAWFTDPAGNILSVIEDAGA</sequence>
<dbReference type="InterPro" id="IPR037523">
    <property type="entry name" value="VOC_core"/>
</dbReference>
<reference evidence="2 3" key="1">
    <citation type="submission" date="2019-01" db="EMBL/GenBank/DDBJ databases">
        <title>Mucilaginibacter antarcticum sp. nov., isolated from antarctic soil.</title>
        <authorList>
            <person name="Yan Y.-Q."/>
            <person name="Du Z.-J."/>
        </authorList>
    </citation>
    <scope>NUCLEOTIDE SEQUENCE [LARGE SCALE GENOMIC DNA]</scope>
    <source>
        <strain evidence="2 3">F01003</strain>
    </source>
</reference>
<dbReference type="PROSITE" id="PS51819">
    <property type="entry name" value="VOC"/>
    <property type="match status" value="1"/>
</dbReference>
<dbReference type="AlphaFoldDB" id="A0A444MNU2"/>
<feature type="domain" description="VOC" evidence="1">
    <location>
        <begin position="5"/>
        <end position="130"/>
    </location>
</feature>
<dbReference type="EMBL" id="SBIW01000004">
    <property type="protein sequence ID" value="RWY52286.1"/>
    <property type="molecule type" value="Genomic_DNA"/>
</dbReference>
<organism evidence="2 3">
    <name type="scientific">Mucilaginibacter gilvus</name>
    <dbReference type="NCBI Taxonomy" id="2305909"/>
    <lineage>
        <taxon>Bacteria</taxon>
        <taxon>Pseudomonadati</taxon>
        <taxon>Bacteroidota</taxon>
        <taxon>Sphingobacteriia</taxon>
        <taxon>Sphingobacteriales</taxon>
        <taxon>Sphingobacteriaceae</taxon>
        <taxon>Mucilaginibacter</taxon>
    </lineage>
</organism>
<dbReference type="Pfam" id="PF00903">
    <property type="entry name" value="Glyoxalase"/>
    <property type="match status" value="1"/>
</dbReference>
<proteinExistence type="predicted"/>
<evidence type="ECO:0000259" key="1">
    <source>
        <dbReference type="PROSITE" id="PS51819"/>
    </source>
</evidence>
<dbReference type="InterPro" id="IPR004360">
    <property type="entry name" value="Glyas_Fos-R_dOase_dom"/>
</dbReference>
<protein>
    <submittedName>
        <fullName evidence="2">VOC family protein</fullName>
    </submittedName>
</protein>
<dbReference type="RefSeq" id="WP_128533871.1">
    <property type="nucleotide sequence ID" value="NZ_SBIW01000004.1"/>
</dbReference>